<dbReference type="InterPro" id="IPR010982">
    <property type="entry name" value="Lambda_DNA-bd_dom_sf"/>
</dbReference>
<evidence type="ECO:0000313" key="6">
    <source>
        <dbReference type="Proteomes" id="UP000005632"/>
    </source>
</evidence>
<dbReference type="SMART" id="SM00354">
    <property type="entry name" value="HTH_LACI"/>
    <property type="match status" value="1"/>
</dbReference>
<dbReference type="PROSITE" id="PS00356">
    <property type="entry name" value="HTH_LACI_1"/>
    <property type="match status" value="1"/>
</dbReference>
<dbReference type="Pfam" id="PF00532">
    <property type="entry name" value="Peripla_BP_1"/>
    <property type="match status" value="1"/>
</dbReference>
<dbReference type="RefSeq" id="WP_014271199.1">
    <property type="nucleotide sequence ID" value="NC_016633.1"/>
</dbReference>
<dbReference type="PROSITE" id="PS50932">
    <property type="entry name" value="HTH_LACI_2"/>
    <property type="match status" value="1"/>
</dbReference>
<keyword evidence="2" id="KW-0238">DNA-binding</keyword>
<dbReference type="KEGG" id="sgp:SpiGrapes_2598"/>
<dbReference type="Pfam" id="PF00356">
    <property type="entry name" value="LacI"/>
    <property type="match status" value="1"/>
</dbReference>
<dbReference type="Gene3D" id="1.10.260.40">
    <property type="entry name" value="lambda repressor-like DNA-binding domains"/>
    <property type="match status" value="1"/>
</dbReference>
<dbReference type="GO" id="GO:0003700">
    <property type="term" value="F:DNA-binding transcription factor activity"/>
    <property type="evidence" value="ECO:0007669"/>
    <property type="project" value="TreeGrafter"/>
</dbReference>
<protein>
    <submittedName>
        <fullName evidence="5">Transcriptional regulator</fullName>
    </submittedName>
</protein>
<dbReference type="InterPro" id="IPR028082">
    <property type="entry name" value="Peripla_BP_I"/>
</dbReference>
<evidence type="ECO:0000256" key="1">
    <source>
        <dbReference type="ARBA" id="ARBA00023015"/>
    </source>
</evidence>
<organism evidence="5 6">
    <name type="scientific">Sphaerochaeta pleomorpha (strain ATCC BAA-1885 / DSM 22778 / Grapes)</name>
    <dbReference type="NCBI Taxonomy" id="158190"/>
    <lineage>
        <taxon>Bacteria</taxon>
        <taxon>Pseudomonadati</taxon>
        <taxon>Spirochaetota</taxon>
        <taxon>Spirochaetia</taxon>
        <taxon>Spirochaetales</taxon>
        <taxon>Sphaerochaetaceae</taxon>
        <taxon>Sphaerochaeta</taxon>
    </lineage>
</organism>
<sequence length="361" mass="39858">MEKKEQATIKDVAKLAGVSIATVSRVLNKLGVVNLETEQRVTSAVKSLHYQRNAVARSLKMKRTKSIGIIAPELSNTFFSEIVEQLEKLLAPMGYALLFCSSQNSIEEEKRKLSLLLERNVDALVVIPTSDVGDHFTSPALGSTPMVMVDRQIPNLDCDVVLTDNRLGAYDITCSLIREGFTSIGFLGGDRHVHTSVERLHGYYDAMQEFGLPVDPEFIMLGGMTQQAGYQLMGQALAKEHCPKVFFMVNDMVHIGASSYLLSECSQTVQDSMAFSTFDYLYYAPLLKFCHYAVAQPLEEIGEVTAKLLLKRIGGDYSDFPCKVVIEPSIRVLTNNGGIVTDGKARTTSHGTTPRIDKIFS</sequence>
<evidence type="ECO:0000256" key="2">
    <source>
        <dbReference type="ARBA" id="ARBA00023125"/>
    </source>
</evidence>
<dbReference type="PANTHER" id="PTHR30146">
    <property type="entry name" value="LACI-RELATED TRANSCRIPTIONAL REPRESSOR"/>
    <property type="match status" value="1"/>
</dbReference>
<dbReference type="InterPro" id="IPR001761">
    <property type="entry name" value="Peripla_BP/Lac1_sug-bd_dom"/>
</dbReference>
<dbReference type="EMBL" id="CP003155">
    <property type="protein sequence ID" value="AEV30359.1"/>
    <property type="molecule type" value="Genomic_DNA"/>
</dbReference>
<keyword evidence="1" id="KW-0805">Transcription regulation</keyword>
<dbReference type="PRINTS" id="PR00036">
    <property type="entry name" value="HTHLACI"/>
</dbReference>
<dbReference type="Gene3D" id="3.40.50.2300">
    <property type="match status" value="2"/>
</dbReference>
<evidence type="ECO:0000259" key="4">
    <source>
        <dbReference type="PROSITE" id="PS50932"/>
    </source>
</evidence>
<feature type="domain" description="HTH lacI-type" evidence="4">
    <location>
        <begin position="7"/>
        <end position="61"/>
    </location>
</feature>
<accession>G8QUQ1</accession>
<name>G8QUQ1_SPHPG</name>
<dbReference type="InterPro" id="IPR000843">
    <property type="entry name" value="HTH_LacI"/>
</dbReference>
<dbReference type="HOGENOM" id="CLU_037628_6_0_12"/>
<keyword evidence="3" id="KW-0804">Transcription</keyword>
<evidence type="ECO:0000313" key="5">
    <source>
        <dbReference type="EMBL" id="AEV30359.1"/>
    </source>
</evidence>
<dbReference type="GO" id="GO:0000976">
    <property type="term" value="F:transcription cis-regulatory region binding"/>
    <property type="evidence" value="ECO:0007669"/>
    <property type="project" value="TreeGrafter"/>
</dbReference>
<dbReference type="SUPFAM" id="SSF47413">
    <property type="entry name" value="lambda repressor-like DNA-binding domains"/>
    <property type="match status" value="1"/>
</dbReference>
<dbReference type="eggNOG" id="COG1609">
    <property type="taxonomic scope" value="Bacteria"/>
</dbReference>
<dbReference type="CDD" id="cd06267">
    <property type="entry name" value="PBP1_LacI_sugar_binding-like"/>
    <property type="match status" value="1"/>
</dbReference>
<dbReference type="CDD" id="cd01392">
    <property type="entry name" value="HTH_LacI"/>
    <property type="match status" value="1"/>
</dbReference>
<gene>
    <name evidence="5" type="ordered locus">SpiGrapes_2598</name>
</gene>
<dbReference type="PANTHER" id="PTHR30146:SF109">
    <property type="entry name" value="HTH-TYPE TRANSCRIPTIONAL REGULATOR GALS"/>
    <property type="match status" value="1"/>
</dbReference>
<proteinExistence type="predicted"/>
<dbReference type="Proteomes" id="UP000005632">
    <property type="component" value="Chromosome"/>
</dbReference>
<dbReference type="OrthoDB" id="9784962at2"/>
<reference evidence="5 6" key="1">
    <citation type="submission" date="2011-11" db="EMBL/GenBank/DDBJ databases">
        <title>Complete sequence of Spirochaeta sp. grapes.</title>
        <authorList>
            <consortium name="US DOE Joint Genome Institute"/>
            <person name="Lucas S."/>
            <person name="Han J."/>
            <person name="Lapidus A."/>
            <person name="Cheng J.-F."/>
            <person name="Goodwin L."/>
            <person name="Pitluck S."/>
            <person name="Peters L."/>
            <person name="Ovchinnikova G."/>
            <person name="Munk A.C."/>
            <person name="Detter J.C."/>
            <person name="Han C."/>
            <person name="Tapia R."/>
            <person name="Land M."/>
            <person name="Hauser L."/>
            <person name="Kyrpides N."/>
            <person name="Ivanova N."/>
            <person name="Pagani I."/>
            <person name="Ritalahtilisa K."/>
            <person name="Loeffler F."/>
            <person name="Woyke T."/>
        </authorList>
    </citation>
    <scope>NUCLEOTIDE SEQUENCE [LARGE SCALE GENOMIC DNA]</scope>
    <source>
        <strain evidence="6">ATCC BAA-1885 / DSM 22778 / Grapes</strain>
    </source>
</reference>
<keyword evidence="6" id="KW-1185">Reference proteome</keyword>
<dbReference type="AlphaFoldDB" id="G8QUQ1"/>
<dbReference type="STRING" id="158190.SpiGrapes_2598"/>
<evidence type="ECO:0000256" key="3">
    <source>
        <dbReference type="ARBA" id="ARBA00023163"/>
    </source>
</evidence>
<dbReference type="SUPFAM" id="SSF53822">
    <property type="entry name" value="Periplasmic binding protein-like I"/>
    <property type="match status" value="1"/>
</dbReference>